<organism evidence="1">
    <name type="scientific">Ixodes ricinus</name>
    <name type="common">Common tick</name>
    <name type="synonym">Acarus ricinus</name>
    <dbReference type="NCBI Taxonomy" id="34613"/>
    <lineage>
        <taxon>Eukaryota</taxon>
        <taxon>Metazoa</taxon>
        <taxon>Ecdysozoa</taxon>
        <taxon>Arthropoda</taxon>
        <taxon>Chelicerata</taxon>
        <taxon>Arachnida</taxon>
        <taxon>Acari</taxon>
        <taxon>Parasitiformes</taxon>
        <taxon>Ixodida</taxon>
        <taxon>Ixodoidea</taxon>
        <taxon>Ixodidae</taxon>
        <taxon>Ixodinae</taxon>
        <taxon>Ixodes</taxon>
    </lineage>
</organism>
<dbReference type="EMBL" id="GIFC01000028">
    <property type="protein sequence ID" value="MXU82111.1"/>
    <property type="molecule type" value="Transcribed_RNA"/>
</dbReference>
<dbReference type="AlphaFoldDB" id="A0A6B0TW71"/>
<reference evidence="1" key="1">
    <citation type="submission" date="2019-12" db="EMBL/GenBank/DDBJ databases">
        <title>An insight into the sialome of adult female Ixodes ricinus ticks feeding for 6 days.</title>
        <authorList>
            <person name="Perner J."/>
            <person name="Ribeiro J.M.C."/>
        </authorList>
    </citation>
    <scope>NUCLEOTIDE SEQUENCE</scope>
    <source>
        <strain evidence="1">Semi-engorged</strain>
        <tissue evidence="1">Salivary glands</tissue>
    </source>
</reference>
<evidence type="ECO:0000313" key="1">
    <source>
        <dbReference type="EMBL" id="MXU82111.1"/>
    </source>
</evidence>
<sequence>MPASISLSAFQRSWGASMPAAVWMVRFSWLVQTRRRGMAWRLMNLARATAYSLPLSERSASPPILP</sequence>
<name>A0A6B0TW71_IXORI</name>
<accession>A0A6B0TW71</accession>
<protein>
    <submittedName>
        <fullName evidence="1">Putative secreted protein</fullName>
    </submittedName>
</protein>
<proteinExistence type="predicted"/>